<dbReference type="EMBL" id="BEGY01000045">
    <property type="protein sequence ID" value="GAX79775.1"/>
    <property type="molecule type" value="Genomic_DNA"/>
</dbReference>
<dbReference type="AlphaFoldDB" id="A0A250X9J1"/>
<name>A0A250X9J1_9CHLO</name>
<dbReference type="OrthoDB" id="552468at2759"/>
<feature type="region of interest" description="Disordered" evidence="1">
    <location>
        <begin position="1"/>
        <end position="28"/>
    </location>
</feature>
<reference evidence="2 3" key="1">
    <citation type="submission" date="2017-08" db="EMBL/GenBank/DDBJ databases">
        <title>Acidophilic green algal genome provides insights into adaptation to an acidic environment.</title>
        <authorList>
            <person name="Hirooka S."/>
            <person name="Hirose Y."/>
            <person name="Kanesaki Y."/>
            <person name="Higuchi S."/>
            <person name="Fujiwara T."/>
            <person name="Onuma R."/>
            <person name="Era A."/>
            <person name="Ohbayashi R."/>
            <person name="Uzuka A."/>
            <person name="Nozaki H."/>
            <person name="Yoshikawa H."/>
            <person name="Miyagishima S.Y."/>
        </authorList>
    </citation>
    <scope>NUCLEOTIDE SEQUENCE [LARGE SCALE GENOMIC DNA]</scope>
    <source>
        <strain evidence="2 3">NIES-2499</strain>
    </source>
</reference>
<evidence type="ECO:0000256" key="1">
    <source>
        <dbReference type="SAM" id="MobiDB-lite"/>
    </source>
</evidence>
<feature type="compositionally biased region" description="Polar residues" evidence="1">
    <location>
        <begin position="346"/>
        <end position="364"/>
    </location>
</feature>
<accession>A0A250X9J1</accession>
<feature type="region of interest" description="Disordered" evidence="1">
    <location>
        <begin position="322"/>
        <end position="408"/>
    </location>
</feature>
<feature type="region of interest" description="Disordered" evidence="1">
    <location>
        <begin position="141"/>
        <end position="172"/>
    </location>
</feature>
<proteinExistence type="predicted"/>
<organism evidence="2 3">
    <name type="scientific">Chlamydomonas eustigma</name>
    <dbReference type="NCBI Taxonomy" id="1157962"/>
    <lineage>
        <taxon>Eukaryota</taxon>
        <taxon>Viridiplantae</taxon>
        <taxon>Chlorophyta</taxon>
        <taxon>core chlorophytes</taxon>
        <taxon>Chlorophyceae</taxon>
        <taxon>CS clade</taxon>
        <taxon>Chlamydomonadales</taxon>
        <taxon>Chlamydomonadaceae</taxon>
        <taxon>Chlamydomonas</taxon>
    </lineage>
</organism>
<dbReference type="Proteomes" id="UP000232323">
    <property type="component" value="Unassembled WGS sequence"/>
</dbReference>
<evidence type="ECO:0000313" key="3">
    <source>
        <dbReference type="Proteomes" id="UP000232323"/>
    </source>
</evidence>
<evidence type="ECO:0000313" key="2">
    <source>
        <dbReference type="EMBL" id="GAX79775.1"/>
    </source>
</evidence>
<protein>
    <submittedName>
        <fullName evidence="2">Uncharacterized protein</fullName>
    </submittedName>
</protein>
<gene>
    <name evidence="2" type="ORF">CEUSTIGMA_g7215.t1</name>
</gene>
<comment type="caution">
    <text evidence="2">The sequence shown here is derived from an EMBL/GenBank/DDBJ whole genome shotgun (WGS) entry which is preliminary data.</text>
</comment>
<feature type="compositionally biased region" description="Polar residues" evidence="1">
    <location>
        <begin position="383"/>
        <end position="408"/>
    </location>
</feature>
<sequence length="408" mass="45595">MRFSGELVNNSEESTKSPPMPKRKPRPSVRAKQLFTRLIDLVQTEWKTIRALNLGVRSGTGIIDDLLLQRVHQLVQGLHMLCITSEEAAAMISKMARTLPLHDFQQLQVILDAADHPELSDYLRIMVFHTTDPFALKPLGLIDKQPPKTEGLRPQSQRPRPLGQHTLAPSHATNCTLNTRNELVRFTGMLKEDHALSRTALQLYKSRLPDLQGPDGGMQEQRREVTEEEKQAAAAAAALKGYNLLDTIGPFNIRQSLAPLTSKPPVVEYPDMEARWRATTHTVDQDVLLNNIVIDNPMPVWVHMPQYKQRYMERQKELAATAAQQARIRPPSVTKNSYSPLGAPSWSYNSAGGNSLRSRRQQSMELRPSGEESAGPSPVSRAPTLTGQYRQQQGDQSGILSRASSRGK</sequence>
<keyword evidence="3" id="KW-1185">Reference proteome</keyword>